<feature type="domain" description="ATP-grasp" evidence="3">
    <location>
        <begin position="131"/>
        <end position="322"/>
    </location>
</feature>
<evidence type="ECO:0000313" key="4">
    <source>
        <dbReference type="EMBL" id="KKT99161.1"/>
    </source>
</evidence>
<dbReference type="Gene3D" id="3.30.470.20">
    <property type="entry name" value="ATP-grasp fold, B domain"/>
    <property type="match status" value="1"/>
</dbReference>
<evidence type="ECO:0000313" key="5">
    <source>
        <dbReference type="Proteomes" id="UP000034078"/>
    </source>
</evidence>
<name>A0A837IDH4_9BACT</name>
<comment type="cofactor">
    <cofactor evidence="1">
        <name>Mg(2+)</name>
        <dbReference type="ChEBI" id="CHEBI:18420"/>
    </cofactor>
</comment>
<organism evidence="4 5">
    <name type="scientific">Candidatus Collierbacteria bacterium GW2011_GWB2_45_17</name>
    <dbReference type="NCBI Taxonomy" id="1618388"/>
    <lineage>
        <taxon>Bacteria</taxon>
        <taxon>Candidatus Collieribacteriota</taxon>
    </lineage>
</organism>
<accession>A0A837IDH4</accession>
<proteinExistence type="predicted"/>
<dbReference type="GO" id="GO:0009432">
    <property type="term" value="P:SOS response"/>
    <property type="evidence" value="ECO:0007669"/>
    <property type="project" value="TreeGrafter"/>
</dbReference>
<dbReference type="InterPro" id="IPR011761">
    <property type="entry name" value="ATP-grasp"/>
</dbReference>
<sequence length="322" mass="36807">MKKILILTRFRGEYEPRRLGEEAEKLGYAVDKVNYEHVRLGVSSLGKPVIDLGTGKKIHEYDLVIPRAATKRGGTSMLGVKSVILEYVENMRTQELKDSRTLDSKSERKSVKVINGESFKLFPLMGKLEQGVLLAQAGLPVIPFASFNGVRGWKRYLEILNKRKKEFVPVMVKARFGSHGKNVRLAESLEKLTKLSLKYSEGDVLIQLVLKVRRWYRVLVLNGKVLGMMPHRQKDKFQTLAHQEELSKIKPKFNQSQIAELERISLAAMKVLKADFAGLDVAWDETSQTWRILEVNRTAQFKWFERSKLGVNVAERIVKVDV</sequence>
<evidence type="ECO:0000256" key="1">
    <source>
        <dbReference type="ARBA" id="ARBA00001946"/>
    </source>
</evidence>
<dbReference type="GO" id="GO:0005737">
    <property type="term" value="C:cytoplasm"/>
    <property type="evidence" value="ECO:0007669"/>
    <property type="project" value="TreeGrafter"/>
</dbReference>
<dbReference type="EMBL" id="LCKO01000012">
    <property type="protein sequence ID" value="KKT99161.1"/>
    <property type="molecule type" value="Genomic_DNA"/>
</dbReference>
<dbReference type="Pfam" id="PF08443">
    <property type="entry name" value="RimK"/>
    <property type="match status" value="1"/>
</dbReference>
<keyword evidence="2" id="KW-0547">Nucleotide-binding</keyword>
<dbReference type="GO" id="GO:0046872">
    <property type="term" value="F:metal ion binding"/>
    <property type="evidence" value="ECO:0007669"/>
    <property type="project" value="InterPro"/>
</dbReference>
<dbReference type="GO" id="GO:0018169">
    <property type="term" value="F:ribosomal S6-glutamic acid ligase activity"/>
    <property type="evidence" value="ECO:0007669"/>
    <property type="project" value="TreeGrafter"/>
</dbReference>
<dbReference type="AlphaFoldDB" id="A0A837IDH4"/>
<dbReference type="PROSITE" id="PS50975">
    <property type="entry name" value="ATP_GRASP"/>
    <property type="match status" value="1"/>
</dbReference>
<dbReference type="PANTHER" id="PTHR21621:SF0">
    <property type="entry name" value="BETA-CITRYLGLUTAMATE SYNTHASE B-RELATED"/>
    <property type="match status" value="1"/>
</dbReference>
<dbReference type="SUPFAM" id="SSF56059">
    <property type="entry name" value="Glutathione synthetase ATP-binding domain-like"/>
    <property type="match status" value="1"/>
</dbReference>
<keyword evidence="2" id="KW-0067">ATP-binding</keyword>
<dbReference type="Proteomes" id="UP000034078">
    <property type="component" value="Unassembled WGS sequence"/>
</dbReference>
<dbReference type="PANTHER" id="PTHR21621">
    <property type="entry name" value="RIBOSOMAL PROTEIN S6 MODIFICATION PROTEIN"/>
    <property type="match status" value="1"/>
</dbReference>
<gene>
    <name evidence="4" type="ORF">UX01_C0012G0007</name>
</gene>
<dbReference type="InterPro" id="IPR041107">
    <property type="entry name" value="Rimk_N"/>
</dbReference>
<reference evidence="4 5" key="1">
    <citation type="journal article" date="2015" name="Nature">
        <title>rRNA introns, odd ribosomes, and small enigmatic genomes across a large radiation of phyla.</title>
        <authorList>
            <person name="Brown C.T."/>
            <person name="Hug L.A."/>
            <person name="Thomas B.C."/>
            <person name="Sharon I."/>
            <person name="Castelle C.J."/>
            <person name="Singh A."/>
            <person name="Wilkins M.J."/>
            <person name="Williams K.H."/>
            <person name="Banfield J.F."/>
        </authorList>
    </citation>
    <scope>NUCLEOTIDE SEQUENCE [LARGE SCALE GENOMIC DNA]</scope>
</reference>
<dbReference type="Gene3D" id="3.40.50.20">
    <property type="match status" value="1"/>
</dbReference>
<dbReference type="GO" id="GO:0005524">
    <property type="term" value="F:ATP binding"/>
    <property type="evidence" value="ECO:0007669"/>
    <property type="project" value="UniProtKB-UniRule"/>
</dbReference>
<evidence type="ECO:0000256" key="2">
    <source>
        <dbReference type="PROSITE-ProRule" id="PRU00409"/>
    </source>
</evidence>
<protein>
    <recommendedName>
        <fullName evidence="3">ATP-grasp domain-containing protein</fullName>
    </recommendedName>
</protein>
<evidence type="ECO:0000259" key="3">
    <source>
        <dbReference type="PROSITE" id="PS50975"/>
    </source>
</evidence>
<dbReference type="Pfam" id="PF18030">
    <property type="entry name" value="Rimk_N"/>
    <property type="match status" value="1"/>
</dbReference>
<comment type="caution">
    <text evidence="4">The sequence shown here is derived from an EMBL/GenBank/DDBJ whole genome shotgun (WGS) entry which is preliminary data.</text>
</comment>
<dbReference type="InterPro" id="IPR013651">
    <property type="entry name" value="ATP-grasp_RimK-type"/>
</dbReference>